<dbReference type="Gene3D" id="1.20.1110.10">
    <property type="entry name" value="Calcium-transporting ATPase, transmembrane domain"/>
    <property type="match status" value="1"/>
</dbReference>
<dbReference type="Gene3D" id="2.70.150.10">
    <property type="entry name" value="Calcium-transporting ATPase, cytoplasmic transduction domain A"/>
    <property type="match status" value="1"/>
</dbReference>
<organism evidence="17 18">
    <name type="scientific">Hyphomonas johnsonii MHS-2</name>
    <dbReference type="NCBI Taxonomy" id="1280950"/>
    <lineage>
        <taxon>Bacteria</taxon>
        <taxon>Pseudomonadati</taxon>
        <taxon>Pseudomonadota</taxon>
        <taxon>Alphaproteobacteria</taxon>
        <taxon>Hyphomonadales</taxon>
        <taxon>Hyphomonadaceae</taxon>
        <taxon>Hyphomonas</taxon>
    </lineage>
</organism>
<protein>
    <submittedName>
        <fullName evidence="17">Copper-translocating P-type ATPase</fullName>
    </submittedName>
</protein>
<keyword evidence="12 15" id="KW-1133">Transmembrane helix</keyword>
<dbReference type="GO" id="GO:0043682">
    <property type="term" value="F:P-type divalent copper transporter activity"/>
    <property type="evidence" value="ECO:0007669"/>
    <property type="project" value="TreeGrafter"/>
</dbReference>
<dbReference type="Pfam" id="PF00122">
    <property type="entry name" value="E1-E2_ATPase"/>
    <property type="match status" value="1"/>
</dbReference>
<evidence type="ECO:0000256" key="7">
    <source>
        <dbReference type="ARBA" id="ARBA00022723"/>
    </source>
</evidence>
<dbReference type="Pfam" id="PF00702">
    <property type="entry name" value="Hydrolase"/>
    <property type="match status" value="1"/>
</dbReference>
<dbReference type="GO" id="GO:0055070">
    <property type="term" value="P:copper ion homeostasis"/>
    <property type="evidence" value="ECO:0007669"/>
    <property type="project" value="TreeGrafter"/>
</dbReference>
<evidence type="ECO:0000256" key="5">
    <source>
        <dbReference type="ARBA" id="ARBA00022553"/>
    </source>
</evidence>
<dbReference type="SUPFAM" id="SSF56784">
    <property type="entry name" value="HAD-like"/>
    <property type="match status" value="1"/>
</dbReference>
<dbReference type="GO" id="GO:0005524">
    <property type="term" value="F:ATP binding"/>
    <property type="evidence" value="ECO:0007669"/>
    <property type="project" value="UniProtKB-UniRule"/>
</dbReference>
<dbReference type="InterPro" id="IPR008250">
    <property type="entry name" value="ATPase_P-typ_transduc_dom_A_sf"/>
</dbReference>
<dbReference type="InterPro" id="IPR018303">
    <property type="entry name" value="ATPase_P-typ_P_site"/>
</dbReference>
<dbReference type="NCBIfam" id="TIGR01494">
    <property type="entry name" value="ATPase_P-type"/>
    <property type="match status" value="2"/>
</dbReference>
<keyword evidence="3" id="KW-0813">Transport</keyword>
<sequence length="663" mass="68816">MRVDWTGALTGNEIATAVSELGYGVTASGTDSEGTSYQAEERSLLIAMGVAGFAAANIMLLSVSVWGGAGEMGAATRQAFHAISGMIALPVVVFSGRHFFLSAWRALKHGHVNMDVPVSLAIWLAMGVSIWETIQGGPHAYFDACIMLIFFLLIGRFLDARLRRRASGAAHDLAALKNRSVRRQNSTGAIESVRANEIIAGDMILLSPGEQAVIDMTIAEGAGEIDEQLVSGESLPRLVNAGTVVFAGSVNLGAALIGQAISPATDSLLADIATMMEAGEQRRSTYRKIADRAVALYVPFVHTTAALSFLGWIVAGASVREAILIAVSTLIITCPCALALAAPAAQMVASGKLFRSGVFLRSGDALERLAAIDHIVFDKTGTLTLGEPVCLVTENTRKALPIAAMLARASRHPLSRALVTAAGAGPLATGIREHAGLGLEANIDGHVCRLGSAEWVGAGGEVAGEGPVLWFSRGSEPPIAFTFEEQLRDDAKAAVRALETEGYSLEILSGDRPSAVARTAGALGIGVWSARVSPQDKAARLEALRDEGKRVLMVGDGLNDAGALALAHASLTPGGAMDISQSASDAVYAGGLGSIPAILRISKSARQIMLQNFGLAAAYNLIAVPIAVTGHVTPLIAAIAMSASSLIVTLNALRIRHGKSGSS</sequence>
<proteinExistence type="inferred from homology"/>
<keyword evidence="10" id="KW-0460">Magnesium</keyword>
<keyword evidence="4 15" id="KW-1003">Cell membrane</keyword>
<gene>
    <name evidence="17" type="ORF">HJO_06095</name>
</gene>
<dbReference type="STRING" id="1280950.HJO_06095"/>
<dbReference type="GO" id="GO:0016887">
    <property type="term" value="F:ATP hydrolysis activity"/>
    <property type="evidence" value="ECO:0007669"/>
    <property type="project" value="InterPro"/>
</dbReference>
<dbReference type="PROSITE" id="PS00154">
    <property type="entry name" value="ATPASE_E1_E2"/>
    <property type="match status" value="1"/>
</dbReference>
<keyword evidence="11" id="KW-1278">Translocase</keyword>
<dbReference type="InterPro" id="IPR023298">
    <property type="entry name" value="ATPase_P-typ_TM_dom_sf"/>
</dbReference>
<evidence type="ECO:0000256" key="12">
    <source>
        <dbReference type="ARBA" id="ARBA00022989"/>
    </source>
</evidence>
<dbReference type="AlphaFoldDB" id="A0A059FRW5"/>
<dbReference type="InterPro" id="IPR036412">
    <property type="entry name" value="HAD-like_sf"/>
</dbReference>
<dbReference type="PRINTS" id="PR00943">
    <property type="entry name" value="CUATPASE"/>
</dbReference>
<evidence type="ECO:0000256" key="15">
    <source>
        <dbReference type="RuleBase" id="RU362081"/>
    </source>
</evidence>
<dbReference type="GO" id="GO:0005507">
    <property type="term" value="F:copper ion binding"/>
    <property type="evidence" value="ECO:0007669"/>
    <property type="project" value="TreeGrafter"/>
</dbReference>
<comment type="similarity">
    <text evidence="2 15">Belongs to the cation transport ATPase (P-type) (TC 3.A.3) family. Type IB subfamily.</text>
</comment>
<comment type="caution">
    <text evidence="17">The sequence shown here is derived from an EMBL/GenBank/DDBJ whole genome shotgun (WGS) entry which is preliminary data.</text>
</comment>
<evidence type="ECO:0000256" key="6">
    <source>
        <dbReference type="ARBA" id="ARBA00022692"/>
    </source>
</evidence>
<dbReference type="eggNOG" id="COG2217">
    <property type="taxonomic scope" value="Bacteria"/>
</dbReference>
<feature type="transmembrane region" description="Helical" evidence="15">
    <location>
        <begin position="79"/>
        <end position="100"/>
    </location>
</feature>
<dbReference type="PRINTS" id="PR00119">
    <property type="entry name" value="CATATPASE"/>
</dbReference>
<dbReference type="InterPro" id="IPR023214">
    <property type="entry name" value="HAD_sf"/>
</dbReference>
<keyword evidence="18" id="KW-1185">Reference proteome</keyword>
<comment type="subcellular location">
    <subcellularLocation>
        <location evidence="1">Cell membrane</location>
        <topology evidence="1">Multi-pass membrane protein</topology>
    </subcellularLocation>
</comment>
<dbReference type="InterPro" id="IPR023299">
    <property type="entry name" value="ATPase_P-typ_cyto_dom_N"/>
</dbReference>
<evidence type="ECO:0000256" key="11">
    <source>
        <dbReference type="ARBA" id="ARBA00022967"/>
    </source>
</evidence>
<feature type="domain" description="P-type ATPase A" evidence="16">
    <location>
        <begin position="177"/>
        <end position="277"/>
    </location>
</feature>
<dbReference type="InterPro" id="IPR027256">
    <property type="entry name" value="P-typ_ATPase_IB"/>
</dbReference>
<evidence type="ECO:0000256" key="9">
    <source>
        <dbReference type="ARBA" id="ARBA00022840"/>
    </source>
</evidence>
<dbReference type="InterPro" id="IPR001757">
    <property type="entry name" value="P_typ_ATPase"/>
</dbReference>
<dbReference type="Gene3D" id="3.40.1110.10">
    <property type="entry name" value="Calcium-transporting ATPase, cytoplasmic domain N"/>
    <property type="match status" value="1"/>
</dbReference>
<keyword evidence="13" id="KW-0406">Ion transport</keyword>
<name>A0A059FRW5_9PROT</name>
<dbReference type="PANTHER" id="PTHR43520:SF5">
    <property type="entry name" value="CATION-TRANSPORTING P-TYPE ATPASE-RELATED"/>
    <property type="match status" value="1"/>
</dbReference>
<evidence type="ECO:0000256" key="8">
    <source>
        <dbReference type="ARBA" id="ARBA00022741"/>
    </source>
</evidence>
<dbReference type="PATRIC" id="fig|1280950.3.peg.1227"/>
<feature type="transmembrane region" description="Helical" evidence="15">
    <location>
        <begin position="608"/>
        <end position="628"/>
    </location>
</feature>
<keyword evidence="5" id="KW-0597">Phosphoprotein</keyword>
<evidence type="ECO:0000256" key="1">
    <source>
        <dbReference type="ARBA" id="ARBA00004651"/>
    </source>
</evidence>
<evidence type="ECO:0000256" key="14">
    <source>
        <dbReference type="ARBA" id="ARBA00023136"/>
    </source>
</evidence>
<dbReference type="GO" id="GO:0005886">
    <property type="term" value="C:plasma membrane"/>
    <property type="evidence" value="ECO:0007669"/>
    <property type="project" value="UniProtKB-SubCell"/>
</dbReference>
<evidence type="ECO:0000256" key="10">
    <source>
        <dbReference type="ARBA" id="ARBA00022842"/>
    </source>
</evidence>
<feature type="transmembrane region" description="Helical" evidence="15">
    <location>
        <begin position="294"/>
        <end position="317"/>
    </location>
</feature>
<dbReference type="Gene3D" id="3.40.50.1000">
    <property type="entry name" value="HAD superfamily/HAD-like"/>
    <property type="match status" value="1"/>
</dbReference>
<dbReference type="PANTHER" id="PTHR43520">
    <property type="entry name" value="ATP7, ISOFORM B"/>
    <property type="match status" value="1"/>
</dbReference>
<keyword evidence="14 15" id="KW-0472">Membrane</keyword>
<evidence type="ECO:0000256" key="4">
    <source>
        <dbReference type="ARBA" id="ARBA00022475"/>
    </source>
</evidence>
<keyword evidence="7 15" id="KW-0479">Metal-binding</keyword>
<accession>A0A059FRW5</accession>
<dbReference type="InterPro" id="IPR059000">
    <property type="entry name" value="ATPase_P-type_domA"/>
</dbReference>
<evidence type="ECO:0000259" key="16">
    <source>
        <dbReference type="Pfam" id="PF00122"/>
    </source>
</evidence>
<keyword evidence="9 15" id="KW-0067">ATP-binding</keyword>
<dbReference type="NCBIfam" id="TIGR01511">
    <property type="entry name" value="ATPase-IB1_Cu"/>
    <property type="match status" value="1"/>
</dbReference>
<evidence type="ECO:0000256" key="13">
    <source>
        <dbReference type="ARBA" id="ARBA00023065"/>
    </source>
</evidence>
<dbReference type="SUPFAM" id="SSF81653">
    <property type="entry name" value="Calcium ATPase, transduction domain A"/>
    <property type="match status" value="1"/>
</dbReference>
<feature type="transmembrane region" description="Helical" evidence="15">
    <location>
        <begin position="140"/>
        <end position="158"/>
    </location>
</feature>
<feature type="transmembrane region" description="Helical" evidence="15">
    <location>
        <begin position="634"/>
        <end position="653"/>
    </location>
</feature>
<dbReference type="Proteomes" id="UP000025171">
    <property type="component" value="Unassembled WGS sequence"/>
</dbReference>
<feature type="transmembrane region" description="Helical" evidence="15">
    <location>
        <begin position="44"/>
        <end position="67"/>
    </location>
</feature>
<evidence type="ECO:0000313" key="17">
    <source>
        <dbReference type="EMBL" id="KCZ93404.1"/>
    </source>
</evidence>
<dbReference type="NCBIfam" id="TIGR01525">
    <property type="entry name" value="ATPase-IB_hvy"/>
    <property type="match status" value="1"/>
</dbReference>
<feature type="transmembrane region" description="Helical" evidence="15">
    <location>
        <begin position="323"/>
        <end position="345"/>
    </location>
</feature>
<evidence type="ECO:0000256" key="2">
    <source>
        <dbReference type="ARBA" id="ARBA00006024"/>
    </source>
</evidence>
<evidence type="ECO:0000256" key="3">
    <source>
        <dbReference type="ARBA" id="ARBA00022448"/>
    </source>
</evidence>
<keyword evidence="6 15" id="KW-0812">Transmembrane</keyword>
<dbReference type="EMBL" id="ARYK01000002">
    <property type="protein sequence ID" value="KCZ93404.1"/>
    <property type="molecule type" value="Genomic_DNA"/>
</dbReference>
<reference evidence="17 18" key="1">
    <citation type="journal article" date="2014" name="Antonie Van Leeuwenhoek">
        <title>Hyphomonas beringensis sp. nov. and Hyphomonas chukchiensis sp. nov., isolated from surface seawater of the Bering Sea and Chukchi Sea.</title>
        <authorList>
            <person name="Li C."/>
            <person name="Lai Q."/>
            <person name="Li G."/>
            <person name="Dong C."/>
            <person name="Wang J."/>
            <person name="Liao Y."/>
            <person name="Shao Z."/>
        </authorList>
    </citation>
    <scope>NUCLEOTIDE SEQUENCE [LARGE SCALE GENOMIC DNA]</scope>
    <source>
        <strain evidence="17 18">MHS-2</strain>
    </source>
</reference>
<dbReference type="SUPFAM" id="SSF81665">
    <property type="entry name" value="Calcium ATPase, transmembrane domain M"/>
    <property type="match status" value="1"/>
</dbReference>
<keyword evidence="8 15" id="KW-0547">Nucleotide-binding</keyword>
<evidence type="ECO:0000313" key="18">
    <source>
        <dbReference type="Proteomes" id="UP000025171"/>
    </source>
</evidence>